<dbReference type="InterPro" id="IPR015655">
    <property type="entry name" value="PP2C"/>
</dbReference>
<dbReference type="AlphaFoldDB" id="A0A1S3TFZ3"/>
<evidence type="ECO:0000313" key="2">
    <source>
        <dbReference type="Proteomes" id="UP000087766"/>
    </source>
</evidence>
<dbReference type="PROSITE" id="PS51746">
    <property type="entry name" value="PPM_2"/>
    <property type="match status" value="1"/>
</dbReference>
<dbReference type="InterPro" id="IPR001932">
    <property type="entry name" value="PPM-type_phosphatase-like_dom"/>
</dbReference>
<reference evidence="3" key="1">
    <citation type="submission" date="2025-08" db="UniProtKB">
        <authorList>
            <consortium name="RefSeq"/>
        </authorList>
    </citation>
    <scope>IDENTIFICATION</scope>
    <source>
        <tissue evidence="3">Leaf</tissue>
    </source>
</reference>
<accession>A0A1S3TFZ3</accession>
<dbReference type="RefSeq" id="XP_014492689.1">
    <property type="nucleotide sequence ID" value="XM_014637203.1"/>
</dbReference>
<dbReference type="GeneID" id="106755106"/>
<dbReference type="KEGG" id="vra:106755106"/>
<dbReference type="Pfam" id="PF00481">
    <property type="entry name" value="PP2C"/>
    <property type="match status" value="1"/>
</dbReference>
<evidence type="ECO:0000313" key="3">
    <source>
        <dbReference type="RefSeq" id="XP_014492689.1"/>
    </source>
</evidence>
<dbReference type="GO" id="GO:0004722">
    <property type="term" value="F:protein serine/threonine phosphatase activity"/>
    <property type="evidence" value="ECO:0007669"/>
    <property type="project" value="InterPro"/>
</dbReference>
<dbReference type="Proteomes" id="UP000087766">
    <property type="component" value="Unplaced"/>
</dbReference>
<feature type="domain" description="PPM-type phosphatase" evidence="1">
    <location>
        <begin position="118"/>
        <end position="419"/>
    </location>
</feature>
<keyword evidence="2" id="KW-1185">Reference proteome</keyword>
<dbReference type="PANTHER" id="PTHR47992">
    <property type="entry name" value="PROTEIN PHOSPHATASE"/>
    <property type="match status" value="1"/>
</dbReference>
<protein>
    <submittedName>
        <fullName evidence="3">Probable protein phosphatase 2C 74</fullName>
    </submittedName>
</protein>
<dbReference type="SMART" id="SM00332">
    <property type="entry name" value="PP2Cc"/>
    <property type="match status" value="1"/>
</dbReference>
<name>A0A1S3TFZ3_VIGRR</name>
<dbReference type="SUPFAM" id="SSF81606">
    <property type="entry name" value="PP2C-like"/>
    <property type="match status" value="1"/>
</dbReference>
<dbReference type="Gene3D" id="3.60.40.10">
    <property type="entry name" value="PPM-type phosphatase domain"/>
    <property type="match status" value="1"/>
</dbReference>
<dbReference type="InterPro" id="IPR036457">
    <property type="entry name" value="PPM-type-like_dom_sf"/>
</dbReference>
<proteinExistence type="predicted"/>
<dbReference type="OrthoDB" id="10264738at2759"/>
<organism evidence="2 3">
    <name type="scientific">Vigna radiata var. radiata</name>
    <name type="common">Mung bean</name>
    <name type="synonym">Phaseolus aureus</name>
    <dbReference type="NCBI Taxonomy" id="3916"/>
    <lineage>
        <taxon>Eukaryota</taxon>
        <taxon>Viridiplantae</taxon>
        <taxon>Streptophyta</taxon>
        <taxon>Embryophyta</taxon>
        <taxon>Tracheophyta</taxon>
        <taxon>Spermatophyta</taxon>
        <taxon>Magnoliopsida</taxon>
        <taxon>eudicotyledons</taxon>
        <taxon>Gunneridae</taxon>
        <taxon>Pentapetalae</taxon>
        <taxon>rosids</taxon>
        <taxon>fabids</taxon>
        <taxon>Fabales</taxon>
        <taxon>Fabaceae</taxon>
        <taxon>Papilionoideae</taxon>
        <taxon>50 kb inversion clade</taxon>
        <taxon>NPAAA clade</taxon>
        <taxon>indigoferoid/millettioid clade</taxon>
        <taxon>Phaseoleae</taxon>
        <taxon>Vigna</taxon>
    </lineage>
</organism>
<sequence length="428" mass="47226">MARIEKEEKSTLTTVNFFGTASSAWVAPSATLLAGERKAQRRIGTAALEVEGRVVSVFSFFVHILKVLGFQRRKDIIMGACCSHVSVHDVEFSCKHNHDDGSCEQGGNHIMSRGSSEFVSMYSKKGSKEVNQDALTVWKDFTAKKDMIFCGVFDGHGPLGHKFSQSIRDKLPSKLSASIKQSQQKVIKHNDTNATYGSSHSEMLVKDNQNMSFSSWEGSFMKCFTEMDEYLAKNIDSKGFSGGSTAVTVIKQGDQLIIGNLGDSRAVLCRRADDNHLIPVQLTVDLTPDIPSEALRIINCGGKIFSLKEEPSVNRLWRPNGSRPGLAMARAFGNFCLKDYGLISVPDVSYRKLTEQDEFVVLASDGVWDVLTNSEVIDIVASAPKRSMAAKLLVDHAVKAWKRKYVSMVDDCTAICLFLKDQTVLTQS</sequence>
<gene>
    <name evidence="3" type="primary">LOC106755106</name>
</gene>
<dbReference type="CDD" id="cd00143">
    <property type="entry name" value="PP2Cc"/>
    <property type="match status" value="1"/>
</dbReference>
<evidence type="ECO:0000259" key="1">
    <source>
        <dbReference type="PROSITE" id="PS51746"/>
    </source>
</evidence>